<dbReference type="GO" id="GO:0005840">
    <property type="term" value="C:ribosome"/>
    <property type="evidence" value="ECO:0007669"/>
    <property type="project" value="UniProtKB-KW"/>
</dbReference>
<dbReference type="GO" id="GO:1990904">
    <property type="term" value="C:ribonucleoprotein complex"/>
    <property type="evidence" value="ECO:0007669"/>
    <property type="project" value="UniProtKB-KW"/>
</dbReference>
<keyword evidence="5" id="KW-0496">Mitochondrion</keyword>
<dbReference type="GO" id="GO:0005739">
    <property type="term" value="C:mitochondrion"/>
    <property type="evidence" value="ECO:0007669"/>
    <property type="project" value="UniProtKB-SubCell"/>
</dbReference>
<sequence>MEATGMKKGSGEPTAVFSQVQEPALGEPLRHVAAGGEPHPQEPTIGEPHPQEQAVGEAVAAAVEATAVSQAGNEVVAGVPEAALEAADVAAGVSEAGIETVGSLEIAAVSQAAVEAADVAAGGVEAAGVAEAAGGAEATGGVEAAPDVTTGGVEAAPDVTTGGVEAAPDVTTGGVEVAPEVTTGGSQAVGELEVAVGVEAAPESGAAVARKEEGGKKSLLELLGAMKVDVTTKRKVRTPRPALSEQPMRSKPKPTTPVVMETTKEMFQEASAAAVEESADRGTGLNPELVAAASAAASTLPNSRQATSELLRQLRHHEAQTHTQQPGGETISNIIADMKVGRRANGRSDAWPSNQIRFDEDGRGYTQDRDRGITGELDAVRRRKSSFSGKRLNVFIMKPDDTPVPDEASGLSLWDLDLANRIAMATNQLPRNGFEEMLLWTRQDQLWQYPINNEAGLEEESSVPFHEHVFLERHLAEGFPSQGPVRHFMELVITGLAKNPHLTANQKQEHIGWFRNYFQEKKAVLEEAEAYGS</sequence>
<evidence type="ECO:0000256" key="5">
    <source>
        <dbReference type="ARBA" id="ARBA00023128"/>
    </source>
</evidence>
<comment type="subcellular location">
    <subcellularLocation>
        <location evidence="1">Mitochondrion</location>
    </subcellularLocation>
</comment>
<dbReference type="Proteomes" id="UP001591681">
    <property type="component" value="Unassembled WGS sequence"/>
</dbReference>
<name>A0ABD1K5N0_9TELE</name>
<organism evidence="10 11">
    <name type="scientific">Coilia grayii</name>
    <name type="common">Gray's grenadier anchovy</name>
    <dbReference type="NCBI Taxonomy" id="363190"/>
    <lineage>
        <taxon>Eukaryota</taxon>
        <taxon>Metazoa</taxon>
        <taxon>Chordata</taxon>
        <taxon>Craniata</taxon>
        <taxon>Vertebrata</taxon>
        <taxon>Euteleostomi</taxon>
        <taxon>Actinopterygii</taxon>
        <taxon>Neopterygii</taxon>
        <taxon>Teleostei</taxon>
        <taxon>Clupei</taxon>
        <taxon>Clupeiformes</taxon>
        <taxon>Clupeoidei</taxon>
        <taxon>Engraulidae</taxon>
        <taxon>Coilinae</taxon>
        <taxon>Coilia</taxon>
    </lineage>
</organism>
<dbReference type="PANTHER" id="PTHR13231">
    <property type="entry name" value="MITOCHONDRIAL RIBOSOMAL PROTEIN S31"/>
    <property type="match status" value="1"/>
</dbReference>
<feature type="region of interest" description="Disordered" evidence="9">
    <location>
        <begin position="233"/>
        <end position="256"/>
    </location>
</feature>
<reference evidence="10 11" key="1">
    <citation type="submission" date="2024-09" db="EMBL/GenBank/DDBJ databases">
        <title>A chromosome-level genome assembly of Gray's grenadier anchovy, Coilia grayii.</title>
        <authorList>
            <person name="Fu Z."/>
        </authorList>
    </citation>
    <scope>NUCLEOTIDE SEQUENCE [LARGE SCALE GENOMIC DNA]</scope>
    <source>
        <strain evidence="10">G4</strain>
        <tissue evidence="10">Muscle</tissue>
    </source>
</reference>
<evidence type="ECO:0000256" key="3">
    <source>
        <dbReference type="ARBA" id="ARBA00022946"/>
    </source>
</evidence>
<accession>A0ABD1K5N0</accession>
<evidence type="ECO:0000313" key="11">
    <source>
        <dbReference type="Proteomes" id="UP001591681"/>
    </source>
</evidence>
<keyword evidence="11" id="KW-1185">Reference proteome</keyword>
<keyword evidence="6" id="KW-0687">Ribonucleoprotein</keyword>
<feature type="region of interest" description="Disordered" evidence="9">
    <location>
        <begin position="1"/>
        <end position="53"/>
    </location>
</feature>
<evidence type="ECO:0000256" key="9">
    <source>
        <dbReference type="SAM" id="MobiDB-lite"/>
    </source>
</evidence>
<evidence type="ECO:0000256" key="7">
    <source>
        <dbReference type="ARBA" id="ARBA00035133"/>
    </source>
</evidence>
<evidence type="ECO:0000256" key="8">
    <source>
        <dbReference type="ARBA" id="ARBA00035363"/>
    </source>
</evidence>
<comment type="similarity">
    <text evidence="2">Belongs to the mitochondrion-specific ribosomal protein mS31 family.</text>
</comment>
<keyword evidence="3" id="KW-0809">Transit peptide</keyword>
<evidence type="ECO:0000313" key="10">
    <source>
        <dbReference type="EMBL" id="KAL2094450.1"/>
    </source>
</evidence>
<dbReference type="Pfam" id="PF15433">
    <property type="entry name" value="MRP-S31"/>
    <property type="match status" value="1"/>
</dbReference>
<gene>
    <name evidence="10" type="ORF">ACEWY4_009169</name>
</gene>
<keyword evidence="4" id="KW-0689">Ribosomal protein</keyword>
<dbReference type="AlphaFoldDB" id="A0ABD1K5N0"/>
<evidence type="ECO:0000256" key="2">
    <source>
        <dbReference type="ARBA" id="ARBA00011057"/>
    </source>
</evidence>
<comment type="caution">
    <text evidence="10">The sequence shown here is derived from an EMBL/GenBank/DDBJ whole genome shotgun (WGS) entry which is preliminary data.</text>
</comment>
<dbReference type="InterPro" id="IPR026299">
    <property type="entry name" value="MRP-S31"/>
</dbReference>
<protein>
    <recommendedName>
        <fullName evidence="7">Small ribosomal subunit protein mS31</fullName>
    </recommendedName>
    <alternativeName>
        <fullName evidence="8">28S ribosomal protein S31, mitochondrial</fullName>
    </alternativeName>
</protein>
<evidence type="ECO:0000256" key="4">
    <source>
        <dbReference type="ARBA" id="ARBA00022980"/>
    </source>
</evidence>
<evidence type="ECO:0000256" key="6">
    <source>
        <dbReference type="ARBA" id="ARBA00023274"/>
    </source>
</evidence>
<proteinExistence type="inferred from homology"/>
<dbReference type="EMBL" id="JBHFQA010000008">
    <property type="protein sequence ID" value="KAL2094450.1"/>
    <property type="molecule type" value="Genomic_DNA"/>
</dbReference>
<dbReference type="PANTHER" id="PTHR13231:SF3">
    <property type="entry name" value="SMALL RIBOSOMAL SUBUNIT PROTEIN MS31"/>
    <property type="match status" value="1"/>
</dbReference>
<evidence type="ECO:0000256" key="1">
    <source>
        <dbReference type="ARBA" id="ARBA00004173"/>
    </source>
</evidence>